<dbReference type="InterPro" id="IPR000923">
    <property type="entry name" value="BlueCu_1"/>
</dbReference>
<dbReference type="GO" id="GO:0005507">
    <property type="term" value="F:copper ion binding"/>
    <property type="evidence" value="ECO:0007669"/>
    <property type="project" value="InterPro"/>
</dbReference>
<evidence type="ECO:0000313" key="4">
    <source>
        <dbReference type="EMBL" id="MCE7028872.1"/>
    </source>
</evidence>
<name>A0A9X1T586_9HYPH</name>
<dbReference type="PROSITE" id="PS00079">
    <property type="entry name" value="MULTICOPPER_OXIDASE1"/>
    <property type="match status" value="1"/>
</dbReference>
<keyword evidence="5" id="KW-1185">Reference proteome</keyword>
<dbReference type="PANTHER" id="PTHR38439:SF3">
    <property type="entry name" value="COPPER-RESISTANT CUPROPROTEIN COPI"/>
    <property type="match status" value="1"/>
</dbReference>
<dbReference type="GO" id="GO:0009055">
    <property type="term" value="F:electron transfer activity"/>
    <property type="evidence" value="ECO:0007669"/>
    <property type="project" value="InterPro"/>
</dbReference>
<dbReference type="SUPFAM" id="SSF49503">
    <property type="entry name" value="Cupredoxins"/>
    <property type="match status" value="1"/>
</dbReference>
<accession>A0A9X1T586</accession>
<dbReference type="AlphaFoldDB" id="A0A9X1T586"/>
<dbReference type="EMBL" id="JAJUWU010000011">
    <property type="protein sequence ID" value="MCE7028872.1"/>
    <property type="molecule type" value="Genomic_DNA"/>
</dbReference>
<evidence type="ECO:0000259" key="3">
    <source>
        <dbReference type="Pfam" id="PF00127"/>
    </source>
</evidence>
<evidence type="ECO:0000256" key="2">
    <source>
        <dbReference type="ARBA" id="ARBA00023008"/>
    </source>
</evidence>
<keyword evidence="1" id="KW-0479">Metal-binding</keyword>
<reference evidence="4" key="1">
    <citation type="submission" date="2022-01" db="EMBL/GenBank/DDBJ databases">
        <title>Jiella avicenniae sp. nov., a novel endophytic bacterium isolated from bark of Avicennia marina.</title>
        <authorList>
            <person name="Tuo L."/>
        </authorList>
    </citation>
    <scope>NUCLEOTIDE SEQUENCE</scope>
    <source>
        <strain evidence="4">CBK1P-4</strain>
    </source>
</reference>
<dbReference type="Pfam" id="PF00127">
    <property type="entry name" value="Copper-bind"/>
    <property type="match status" value="1"/>
</dbReference>
<comment type="caution">
    <text evidence="4">The sequence shown here is derived from an EMBL/GenBank/DDBJ whole genome shotgun (WGS) entry which is preliminary data.</text>
</comment>
<evidence type="ECO:0000256" key="1">
    <source>
        <dbReference type="ARBA" id="ARBA00022723"/>
    </source>
</evidence>
<keyword evidence="2" id="KW-0186">Copper</keyword>
<dbReference type="InterPro" id="IPR008972">
    <property type="entry name" value="Cupredoxin"/>
</dbReference>
<proteinExistence type="predicted"/>
<organism evidence="4 5">
    <name type="scientific">Jiella avicenniae</name>
    <dbReference type="NCBI Taxonomy" id="2907202"/>
    <lineage>
        <taxon>Bacteria</taxon>
        <taxon>Pseudomonadati</taxon>
        <taxon>Pseudomonadota</taxon>
        <taxon>Alphaproteobacteria</taxon>
        <taxon>Hyphomicrobiales</taxon>
        <taxon>Aurantimonadaceae</taxon>
        <taxon>Jiella</taxon>
    </lineage>
</organism>
<dbReference type="InterPro" id="IPR050845">
    <property type="entry name" value="Cu-binding_ET"/>
</dbReference>
<feature type="domain" description="Blue (type 1) copper" evidence="3">
    <location>
        <begin position="40"/>
        <end position="144"/>
    </location>
</feature>
<dbReference type="InterPro" id="IPR033138">
    <property type="entry name" value="Cu_oxidase_CS"/>
</dbReference>
<evidence type="ECO:0000313" key="5">
    <source>
        <dbReference type="Proteomes" id="UP001139035"/>
    </source>
</evidence>
<dbReference type="CDD" id="cd04211">
    <property type="entry name" value="Cupredoxin_like_2"/>
    <property type="match status" value="1"/>
</dbReference>
<dbReference type="Gene3D" id="2.60.40.420">
    <property type="entry name" value="Cupredoxins - blue copper proteins"/>
    <property type="match status" value="1"/>
</dbReference>
<protein>
    <submittedName>
        <fullName evidence="4">Cupredoxin domain-containing protein</fullName>
    </submittedName>
</protein>
<dbReference type="PANTHER" id="PTHR38439">
    <property type="entry name" value="AURACYANIN-B"/>
    <property type="match status" value="1"/>
</dbReference>
<sequence length="147" mass="16048">MGHQEQMGHMEGMGHHDEMAIGEPGDAAKVEETIVVSMRETDDGAMTFEPSRIEVRAGETVRLAITNDGETEHEFVMDGTDEIQEHKALMEQSPEMAHADPNAVRLQPGESGEIVWTFGEAGQFEFACLIPGHYESGMHGPLVVSGK</sequence>
<gene>
    <name evidence="4" type="ORF">LZD57_12800</name>
</gene>
<dbReference type="Proteomes" id="UP001139035">
    <property type="component" value="Unassembled WGS sequence"/>
</dbReference>